<dbReference type="AlphaFoldDB" id="A0A0M9WAC9"/>
<keyword evidence="2" id="KW-1185">Reference proteome</keyword>
<comment type="caution">
    <text evidence="1">The sequence shown here is derived from an EMBL/GenBank/DDBJ whole genome shotgun (WGS) entry which is preliminary data.</text>
</comment>
<dbReference type="EMBL" id="LHQQ01000371">
    <property type="protein sequence ID" value="KOS36943.1"/>
    <property type="molecule type" value="Genomic_DNA"/>
</dbReference>
<sequence>VRGRMFESCSRRCILFFLFFFLLS</sequence>
<dbReference type="Proteomes" id="UP000037696">
    <property type="component" value="Unassembled WGS sequence"/>
</dbReference>
<evidence type="ECO:0000313" key="1">
    <source>
        <dbReference type="EMBL" id="KOS36943.1"/>
    </source>
</evidence>
<feature type="non-terminal residue" evidence="1">
    <location>
        <position position="1"/>
    </location>
</feature>
<organism evidence="1 2">
    <name type="scientific">Penicillium nordicum</name>
    <dbReference type="NCBI Taxonomy" id="229535"/>
    <lineage>
        <taxon>Eukaryota</taxon>
        <taxon>Fungi</taxon>
        <taxon>Dikarya</taxon>
        <taxon>Ascomycota</taxon>
        <taxon>Pezizomycotina</taxon>
        <taxon>Eurotiomycetes</taxon>
        <taxon>Eurotiomycetidae</taxon>
        <taxon>Eurotiales</taxon>
        <taxon>Aspergillaceae</taxon>
        <taxon>Penicillium</taxon>
    </lineage>
</organism>
<protein>
    <submittedName>
        <fullName evidence="1">Uncharacterized protein</fullName>
    </submittedName>
</protein>
<reference evidence="1 2" key="1">
    <citation type="submission" date="2015-08" db="EMBL/GenBank/DDBJ databases">
        <title>Genome sequencing of Penicillium nordicum.</title>
        <authorList>
            <person name="Nguyen H.D."/>
            <person name="Seifert K.A."/>
        </authorList>
    </citation>
    <scope>NUCLEOTIDE SEQUENCE [LARGE SCALE GENOMIC DNA]</scope>
    <source>
        <strain evidence="1 2">DAOMC 185683</strain>
    </source>
</reference>
<accession>A0A0M9WAC9</accession>
<evidence type="ECO:0000313" key="2">
    <source>
        <dbReference type="Proteomes" id="UP000037696"/>
    </source>
</evidence>
<name>A0A0M9WAC9_9EURO</name>
<gene>
    <name evidence="1" type="ORF">ACN38_g12277</name>
</gene>
<proteinExistence type="predicted"/>